<dbReference type="Gene3D" id="3.90.550.10">
    <property type="entry name" value="Spore Coat Polysaccharide Biosynthesis Protein SpsA, Chain A"/>
    <property type="match status" value="1"/>
</dbReference>
<dbReference type="InterPro" id="IPR001173">
    <property type="entry name" value="Glyco_trans_2-like"/>
</dbReference>
<feature type="transmembrane region" description="Helical" evidence="7">
    <location>
        <begin position="301"/>
        <end position="327"/>
    </location>
</feature>
<comment type="subcellular location">
    <subcellularLocation>
        <location evidence="1">Membrane</location>
        <topology evidence="1">Multi-pass membrane protein</topology>
    </subcellularLocation>
</comment>
<feature type="domain" description="Glycosyltransferase 2-like" evidence="8">
    <location>
        <begin position="41"/>
        <end position="205"/>
    </location>
</feature>
<evidence type="ECO:0000256" key="6">
    <source>
        <dbReference type="ARBA" id="ARBA00023136"/>
    </source>
</evidence>
<evidence type="ECO:0000313" key="9">
    <source>
        <dbReference type="EMBL" id="ETR74700.1"/>
    </source>
</evidence>
<name>A0A1V1PIU0_9BACT</name>
<evidence type="ECO:0000256" key="5">
    <source>
        <dbReference type="ARBA" id="ARBA00022989"/>
    </source>
</evidence>
<keyword evidence="2" id="KW-0328">Glycosyltransferase</keyword>
<dbReference type="EMBL" id="ATBP01000001">
    <property type="protein sequence ID" value="ETR74700.1"/>
    <property type="molecule type" value="Genomic_DNA"/>
</dbReference>
<proteinExistence type="predicted"/>
<protein>
    <submittedName>
        <fullName evidence="9">Glycosyl transferase, family 2</fullName>
    </submittedName>
</protein>
<evidence type="ECO:0000256" key="3">
    <source>
        <dbReference type="ARBA" id="ARBA00022679"/>
    </source>
</evidence>
<keyword evidence="5 7" id="KW-1133">Transmembrane helix</keyword>
<dbReference type="AlphaFoldDB" id="A0A1V1PIU0"/>
<dbReference type="InterPro" id="IPR029044">
    <property type="entry name" value="Nucleotide-diphossugar_trans"/>
</dbReference>
<gene>
    <name evidence="9" type="ORF">OMM_00031</name>
</gene>
<dbReference type="SUPFAM" id="SSF53448">
    <property type="entry name" value="Nucleotide-diphospho-sugar transferases"/>
    <property type="match status" value="1"/>
</dbReference>
<dbReference type="CDD" id="cd04187">
    <property type="entry name" value="DPM1_like_bac"/>
    <property type="match status" value="1"/>
</dbReference>
<evidence type="ECO:0000259" key="8">
    <source>
        <dbReference type="Pfam" id="PF00535"/>
    </source>
</evidence>
<keyword evidence="4 7" id="KW-0812">Transmembrane</keyword>
<dbReference type="GO" id="GO:0005886">
    <property type="term" value="C:plasma membrane"/>
    <property type="evidence" value="ECO:0007669"/>
    <property type="project" value="TreeGrafter"/>
</dbReference>
<organism evidence="9 10">
    <name type="scientific">Candidatus Magnetoglobus multicellularis str. Araruama</name>
    <dbReference type="NCBI Taxonomy" id="890399"/>
    <lineage>
        <taxon>Bacteria</taxon>
        <taxon>Pseudomonadati</taxon>
        <taxon>Thermodesulfobacteriota</taxon>
        <taxon>Desulfobacteria</taxon>
        <taxon>Desulfobacterales</taxon>
        <taxon>Desulfobacteraceae</taxon>
        <taxon>Candidatus Magnetoglobus</taxon>
    </lineage>
</organism>
<feature type="transmembrane region" description="Helical" evidence="7">
    <location>
        <begin position="267"/>
        <end position="295"/>
    </location>
</feature>
<comment type="caution">
    <text evidence="9">The sequence shown here is derived from an EMBL/GenBank/DDBJ whole genome shotgun (WGS) entry which is preliminary data.</text>
</comment>
<evidence type="ECO:0000313" key="10">
    <source>
        <dbReference type="Proteomes" id="UP000189670"/>
    </source>
</evidence>
<keyword evidence="3 9" id="KW-0808">Transferase</keyword>
<evidence type="ECO:0000256" key="4">
    <source>
        <dbReference type="ARBA" id="ARBA00022692"/>
    </source>
</evidence>
<evidence type="ECO:0000256" key="2">
    <source>
        <dbReference type="ARBA" id="ARBA00022676"/>
    </source>
</evidence>
<accession>A0A1V1PIU0</accession>
<reference evidence="10" key="1">
    <citation type="submission" date="2012-11" db="EMBL/GenBank/DDBJ databases">
        <authorList>
            <person name="Lucero-Rivera Y.E."/>
            <person name="Tovar-Ramirez D."/>
        </authorList>
    </citation>
    <scope>NUCLEOTIDE SEQUENCE [LARGE SCALE GENOMIC DNA]</scope>
    <source>
        <strain evidence="10">Araruama</strain>
    </source>
</reference>
<evidence type="ECO:0000256" key="1">
    <source>
        <dbReference type="ARBA" id="ARBA00004141"/>
    </source>
</evidence>
<dbReference type="PANTHER" id="PTHR48090:SF1">
    <property type="entry name" value="PROPHAGE BACTOPRENOL GLUCOSYL TRANSFERASE HOMOLOG"/>
    <property type="match status" value="1"/>
</dbReference>
<dbReference type="PANTHER" id="PTHR48090">
    <property type="entry name" value="UNDECAPRENYL-PHOSPHATE 4-DEOXY-4-FORMAMIDO-L-ARABINOSE TRANSFERASE-RELATED"/>
    <property type="match status" value="1"/>
</dbReference>
<dbReference type="Proteomes" id="UP000189670">
    <property type="component" value="Unassembled WGS sequence"/>
</dbReference>
<keyword evidence="6 7" id="KW-0472">Membrane</keyword>
<dbReference type="InterPro" id="IPR050256">
    <property type="entry name" value="Glycosyltransferase_2"/>
</dbReference>
<evidence type="ECO:0000256" key="7">
    <source>
        <dbReference type="SAM" id="Phobius"/>
    </source>
</evidence>
<sequence length="352" mass="39829">MKYYQKVLIKKKVEKTDSFKKMALFLPCFFHIMKQLSTNLSIVLSFRNEADVLEALITRLQKTLDPVDKSYEIVFINDASTDASLEILKEKASRDNRLKIINMSRCFGHAECVFAGLKNARGKRVLYMDADLQDPPEIIPEMIHIFDEENADVVYTTRQSRAGETIGKRFITALAYRIVHAVSDVSIPVDSGDFKLLSRRVVDHLVKLREKGLYVKGLVSWLGFKQVPLYYHRDARVSGKSKFPILKSKGPVISFIRAIVSFSKLPVYAILMTGIGLFLLSILLITGNLGVLVFWGSVMPSWGYIILSILFMGSLQIMALGIIGLYVSHVHDNTMARPRYIIESSINLNENT</sequence>
<dbReference type="Pfam" id="PF00535">
    <property type="entry name" value="Glycos_transf_2"/>
    <property type="match status" value="1"/>
</dbReference>
<dbReference type="GO" id="GO:0016757">
    <property type="term" value="F:glycosyltransferase activity"/>
    <property type="evidence" value="ECO:0007669"/>
    <property type="project" value="UniProtKB-KW"/>
</dbReference>